<accession>A0A6H5IMQ1</accession>
<feature type="signal peptide" evidence="1">
    <location>
        <begin position="1"/>
        <end position="22"/>
    </location>
</feature>
<gene>
    <name evidence="2" type="ORF">TBRA_LOCUS10386</name>
</gene>
<organism evidence="2 3">
    <name type="scientific">Trichogramma brassicae</name>
    <dbReference type="NCBI Taxonomy" id="86971"/>
    <lineage>
        <taxon>Eukaryota</taxon>
        <taxon>Metazoa</taxon>
        <taxon>Ecdysozoa</taxon>
        <taxon>Arthropoda</taxon>
        <taxon>Hexapoda</taxon>
        <taxon>Insecta</taxon>
        <taxon>Pterygota</taxon>
        <taxon>Neoptera</taxon>
        <taxon>Endopterygota</taxon>
        <taxon>Hymenoptera</taxon>
        <taxon>Apocrita</taxon>
        <taxon>Proctotrupomorpha</taxon>
        <taxon>Chalcidoidea</taxon>
        <taxon>Trichogrammatidae</taxon>
        <taxon>Trichogramma</taxon>
    </lineage>
</organism>
<proteinExistence type="predicted"/>
<keyword evidence="3" id="KW-1185">Reference proteome</keyword>
<evidence type="ECO:0000256" key="1">
    <source>
        <dbReference type="SAM" id="SignalP"/>
    </source>
</evidence>
<sequence>MSMASTLRAVYFLSLFYVPVLFERTSVYKSYRIDDVTSRRDRRAPPAAIASRAMRRIDSSTRELDDNDVSTRSRSTCIYEKREEKNGSRLLANASEPRPPFFARKLFQNSLSSSRCAVHTVKLETAQKSSTDHSQEIKLFFSASIAISANPRVRGCAITIRNFWVSERSCRAEQQRVLNTYRCASRSLASIVAFTSSLYISIYRTHTHTHTHTHIQTSHACVYCIQDRGDLRIPVFHNPNF</sequence>
<feature type="chain" id="PRO_5026011328" description="Secreted protein" evidence="1">
    <location>
        <begin position="23"/>
        <end position="241"/>
    </location>
</feature>
<keyword evidence="1" id="KW-0732">Signal</keyword>
<dbReference type="EMBL" id="CADCXV010000917">
    <property type="protein sequence ID" value="CAB0038611.1"/>
    <property type="molecule type" value="Genomic_DNA"/>
</dbReference>
<name>A0A6H5IMQ1_9HYME</name>
<reference evidence="2 3" key="1">
    <citation type="submission" date="2020-02" db="EMBL/GenBank/DDBJ databases">
        <authorList>
            <person name="Ferguson B K."/>
        </authorList>
    </citation>
    <scope>NUCLEOTIDE SEQUENCE [LARGE SCALE GENOMIC DNA]</scope>
</reference>
<evidence type="ECO:0000313" key="3">
    <source>
        <dbReference type="Proteomes" id="UP000479190"/>
    </source>
</evidence>
<protein>
    <recommendedName>
        <fullName evidence="4">Secreted protein</fullName>
    </recommendedName>
</protein>
<dbReference type="Proteomes" id="UP000479190">
    <property type="component" value="Unassembled WGS sequence"/>
</dbReference>
<evidence type="ECO:0000313" key="2">
    <source>
        <dbReference type="EMBL" id="CAB0038611.1"/>
    </source>
</evidence>
<evidence type="ECO:0008006" key="4">
    <source>
        <dbReference type="Google" id="ProtNLM"/>
    </source>
</evidence>
<dbReference type="AlphaFoldDB" id="A0A6H5IMQ1"/>